<dbReference type="CDD" id="cd15798">
    <property type="entry name" value="PMEI-like_3"/>
    <property type="match status" value="1"/>
</dbReference>
<comment type="similarity">
    <text evidence="5">Belongs to the PMEI family.</text>
</comment>
<dbReference type="Gene3D" id="1.20.140.40">
    <property type="entry name" value="Invertase/pectin methylesterase inhibitor family protein"/>
    <property type="match status" value="1"/>
</dbReference>
<evidence type="ECO:0000256" key="6">
    <source>
        <dbReference type="ARBA" id="ARBA00047928"/>
    </source>
</evidence>
<dbReference type="SMART" id="SM00856">
    <property type="entry name" value="PMEI"/>
    <property type="match status" value="1"/>
</dbReference>
<feature type="chain" id="PRO_5035863979" description="pectinesterase" evidence="8">
    <location>
        <begin position="22"/>
        <end position="261"/>
    </location>
</feature>
<comment type="catalytic activity">
    <reaction evidence="6">
        <text>[(1-&gt;4)-alpha-D-galacturonosyl methyl ester](n) + n H2O = [(1-&gt;4)-alpha-D-galacturonosyl](n) + n methanol + n H(+)</text>
        <dbReference type="Rhea" id="RHEA:22380"/>
        <dbReference type="Rhea" id="RHEA-COMP:14570"/>
        <dbReference type="Rhea" id="RHEA-COMP:14573"/>
        <dbReference type="ChEBI" id="CHEBI:15377"/>
        <dbReference type="ChEBI" id="CHEBI:15378"/>
        <dbReference type="ChEBI" id="CHEBI:17790"/>
        <dbReference type="ChEBI" id="CHEBI:140522"/>
        <dbReference type="ChEBI" id="CHEBI:140523"/>
        <dbReference type="EC" id="3.1.1.11"/>
    </reaction>
</comment>
<dbReference type="Pfam" id="PF04043">
    <property type="entry name" value="PMEI"/>
    <property type="match status" value="1"/>
</dbReference>
<organism evidence="10">
    <name type="scientific">Brassica cretica</name>
    <name type="common">Mustard</name>
    <dbReference type="NCBI Taxonomy" id="69181"/>
    <lineage>
        <taxon>Eukaryota</taxon>
        <taxon>Viridiplantae</taxon>
        <taxon>Streptophyta</taxon>
        <taxon>Embryophyta</taxon>
        <taxon>Tracheophyta</taxon>
        <taxon>Spermatophyta</taxon>
        <taxon>Magnoliopsida</taxon>
        <taxon>eudicotyledons</taxon>
        <taxon>Gunneridae</taxon>
        <taxon>Pentapetalae</taxon>
        <taxon>rosids</taxon>
        <taxon>malvids</taxon>
        <taxon>Brassicales</taxon>
        <taxon>Brassicaceae</taxon>
        <taxon>Brassiceae</taxon>
        <taxon>Brassica</taxon>
    </lineage>
</organism>
<reference evidence="10" key="1">
    <citation type="submission" date="2019-12" db="EMBL/GenBank/DDBJ databases">
        <title>Genome sequencing and annotation of Brassica cretica.</title>
        <authorList>
            <person name="Studholme D.J."/>
            <person name="Sarris P.F."/>
        </authorList>
    </citation>
    <scope>NUCLEOTIDE SEQUENCE</scope>
    <source>
        <strain evidence="10">PFS-102/07</strain>
        <tissue evidence="10">Leaf</tissue>
    </source>
</reference>
<evidence type="ECO:0000313" key="10">
    <source>
        <dbReference type="EMBL" id="KAF2572748.1"/>
    </source>
</evidence>
<evidence type="ECO:0000256" key="1">
    <source>
        <dbReference type="ARBA" id="ARBA00013229"/>
    </source>
</evidence>
<sequence length="261" mass="28112">MSPILTLLFSLFLFASPSSSSRQHQTPPLTPSAQIRLACNATRYPDLCVSSLSKPGRLPSNPNPSQIIHSAISLSLENLKTAQSKVKSILDASAGNLNRTNAAKTCLQLLSYSEHRTNSTDQALTRGKIKDARAWMSAALVYQYDSWSALKYVNGTKEVAETMSFLNGLINVTSNALSMMVSYDNFGDNVASWTPPATERDGFWDKTGGPKVGAGPSLGFPSGLKEDVTVCKNGMCRYKTVQDAVNAAHDNNGALVDPHVL</sequence>
<dbReference type="PANTHER" id="PTHR31080">
    <property type="entry name" value="PECTINESTERASE INHIBITOR-LIKE"/>
    <property type="match status" value="1"/>
</dbReference>
<keyword evidence="2 8" id="KW-0732">Signal</keyword>
<evidence type="ECO:0000256" key="7">
    <source>
        <dbReference type="ARBA" id="ARBA00057335"/>
    </source>
</evidence>
<dbReference type="InterPro" id="IPR006501">
    <property type="entry name" value="Pectinesterase_inhib_dom"/>
</dbReference>
<comment type="caution">
    <text evidence="10">The sequence shown here is derived from an EMBL/GenBank/DDBJ whole genome shotgun (WGS) entry which is preliminary data.</text>
</comment>
<gene>
    <name evidence="10" type="ORF">F2Q70_00006402</name>
</gene>
<feature type="domain" description="Pectinesterase inhibitor" evidence="9">
    <location>
        <begin position="30"/>
        <end position="179"/>
    </location>
</feature>
<comment type="function">
    <text evidence="7">Acts in the modification of cell walls via demethylesterification of cell wall pectin.</text>
</comment>
<evidence type="ECO:0000256" key="5">
    <source>
        <dbReference type="ARBA" id="ARBA00038471"/>
    </source>
</evidence>
<evidence type="ECO:0000259" key="9">
    <source>
        <dbReference type="SMART" id="SM00856"/>
    </source>
</evidence>
<evidence type="ECO:0000256" key="2">
    <source>
        <dbReference type="ARBA" id="ARBA00022729"/>
    </source>
</evidence>
<evidence type="ECO:0000256" key="3">
    <source>
        <dbReference type="ARBA" id="ARBA00023157"/>
    </source>
</evidence>
<dbReference type="AlphaFoldDB" id="A0A8S9ISH1"/>
<dbReference type="EMBL" id="QGKY02001015">
    <property type="protein sequence ID" value="KAF2572748.1"/>
    <property type="molecule type" value="Genomic_DNA"/>
</dbReference>
<dbReference type="InterPro" id="IPR035513">
    <property type="entry name" value="Invertase/methylesterase_inhib"/>
</dbReference>
<keyword evidence="4" id="KW-0325">Glycoprotein</keyword>
<dbReference type="NCBIfam" id="TIGR01614">
    <property type="entry name" value="PME_inhib"/>
    <property type="match status" value="1"/>
</dbReference>
<name>A0A8S9ISH1_BRACR</name>
<feature type="signal peptide" evidence="8">
    <location>
        <begin position="1"/>
        <end position="21"/>
    </location>
</feature>
<evidence type="ECO:0000256" key="8">
    <source>
        <dbReference type="SAM" id="SignalP"/>
    </source>
</evidence>
<dbReference type="EC" id="3.1.1.11" evidence="1"/>
<dbReference type="PANTHER" id="PTHR31080:SF87">
    <property type="entry name" value="PECTINESTERASE INHIBITOR 7"/>
    <property type="match status" value="1"/>
</dbReference>
<dbReference type="InterPro" id="IPR051955">
    <property type="entry name" value="PME_Inhibitor"/>
</dbReference>
<dbReference type="GO" id="GO:0030599">
    <property type="term" value="F:pectinesterase activity"/>
    <property type="evidence" value="ECO:0007669"/>
    <property type="project" value="UniProtKB-EC"/>
</dbReference>
<dbReference type="FunFam" id="1.20.140.40:FF:000021">
    <property type="entry name" value="Probable pectinesterase/pectinesterase inhibitor 51"/>
    <property type="match status" value="1"/>
</dbReference>
<evidence type="ECO:0000256" key="4">
    <source>
        <dbReference type="ARBA" id="ARBA00023180"/>
    </source>
</evidence>
<accession>A0A8S9ISH1</accession>
<proteinExistence type="inferred from homology"/>
<dbReference type="GO" id="GO:0004857">
    <property type="term" value="F:enzyme inhibitor activity"/>
    <property type="evidence" value="ECO:0007669"/>
    <property type="project" value="InterPro"/>
</dbReference>
<keyword evidence="3" id="KW-1015">Disulfide bond</keyword>
<protein>
    <recommendedName>
        <fullName evidence="1">pectinesterase</fullName>
        <ecNumber evidence="1">3.1.1.11</ecNumber>
    </recommendedName>
</protein>
<dbReference type="SUPFAM" id="SSF101148">
    <property type="entry name" value="Plant invertase/pectin methylesterase inhibitor"/>
    <property type="match status" value="1"/>
</dbReference>